<dbReference type="Proteomes" id="UP001281761">
    <property type="component" value="Unassembled WGS sequence"/>
</dbReference>
<evidence type="ECO:0000256" key="1">
    <source>
        <dbReference type="SAM" id="MobiDB-lite"/>
    </source>
</evidence>
<name>A0ABQ9Y0B8_9EUKA</name>
<comment type="caution">
    <text evidence="2">The sequence shown here is derived from an EMBL/GenBank/DDBJ whole genome shotgun (WGS) entry which is preliminary data.</text>
</comment>
<dbReference type="SUPFAM" id="SSF48371">
    <property type="entry name" value="ARM repeat"/>
    <property type="match status" value="2"/>
</dbReference>
<proteinExistence type="predicted"/>
<dbReference type="InterPro" id="IPR016024">
    <property type="entry name" value="ARM-type_fold"/>
</dbReference>
<keyword evidence="3" id="KW-1185">Reference proteome</keyword>
<evidence type="ECO:0000313" key="2">
    <source>
        <dbReference type="EMBL" id="KAK2957158.1"/>
    </source>
</evidence>
<protein>
    <submittedName>
        <fullName evidence="2">Uncharacterized protein</fullName>
    </submittedName>
</protein>
<feature type="region of interest" description="Disordered" evidence="1">
    <location>
        <begin position="174"/>
        <end position="221"/>
    </location>
</feature>
<feature type="compositionally biased region" description="Acidic residues" evidence="1">
    <location>
        <begin position="1035"/>
        <end position="1048"/>
    </location>
</feature>
<gene>
    <name evidence="2" type="ORF">BLNAU_7988</name>
</gene>
<feature type="region of interest" description="Disordered" evidence="1">
    <location>
        <begin position="1030"/>
        <end position="1049"/>
    </location>
</feature>
<reference evidence="2 3" key="1">
    <citation type="journal article" date="2022" name="bioRxiv">
        <title>Genomics of Preaxostyla Flagellates Illuminates Evolutionary Transitions and the Path Towards Mitochondrial Loss.</title>
        <authorList>
            <person name="Novak L.V.F."/>
            <person name="Treitli S.C."/>
            <person name="Pyrih J."/>
            <person name="Halakuc P."/>
            <person name="Pipaliya S.V."/>
            <person name="Vacek V."/>
            <person name="Brzon O."/>
            <person name="Soukal P."/>
            <person name="Eme L."/>
            <person name="Dacks J.B."/>
            <person name="Karnkowska A."/>
            <person name="Elias M."/>
            <person name="Hampl V."/>
        </authorList>
    </citation>
    <scope>NUCLEOTIDE SEQUENCE [LARGE SCALE GENOMIC DNA]</scope>
    <source>
        <strain evidence="2">NAU3</strain>
        <tissue evidence="2">Gut</tissue>
    </source>
</reference>
<dbReference type="EMBL" id="JARBJD010000049">
    <property type="protein sequence ID" value="KAK2957158.1"/>
    <property type="molecule type" value="Genomic_DNA"/>
</dbReference>
<accession>A0ABQ9Y0B8</accession>
<organism evidence="2 3">
    <name type="scientific">Blattamonas nauphoetae</name>
    <dbReference type="NCBI Taxonomy" id="2049346"/>
    <lineage>
        <taxon>Eukaryota</taxon>
        <taxon>Metamonada</taxon>
        <taxon>Preaxostyla</taxon>
        <taxon>Oxymonadida</taxon>
        <taxon>Blattamonas</taxon>
    </lineage>
</organism>
<sequence>MTALLIHVSTSTSTNDLCPQYSYILALALNSQSLECLNPFLSLVAKIFFERAVCVDCGSTDLQDRNDLILSSNQFSTIVSLVLYFLHQVQRIGGTLLQKSPHNALFHFLSGLAVVNTFLPTDPPSFQNISQALGEIEERAKQTLLYLLLDEMNIHTSQHKSHKDKYLKSKQTEPLLDPPAASTPPSHPQQTQPKALLRSRSLPEADPSASPQPLSASKMGKMNKPPMIVGFTDTAGISPSFAPFLLTPVVFSRRMELYLVLLANMFVQSNVSQNVNYWFHIVFHILHFVFPPSASPQLPTSSWTPIRLKDALLPAPTELPNPIKAAPFPLRSSVTQLGTPKQLHPVSKQQHIFISGLSAKAACVVLRLFEVDAIREYMSLAVLKNTLWSIVEKSDVWKGVEDAEEAEKTKQADKQLKARQKQMNYASRETERVGITEKKTKDNLLTSKQMLCLVFPRLYTCSRHNHTLTEIGITPEAIATASKQTSDRNLPFVDLKPAILRRRVFVEGLLCIFRNAETSKEESGKALTAVCQFVFTQILEQNRYQMASIVTLNALRVFLHSSNDNRILLTNTIPGCLFTICKFCSAEKLVLRRAGTKTLCVFFVGEDDFRDPDVNGSVWVQDMMKVSGGVVQHALLVSLLALAESHPPEKFTTLWSGIFEKLITNEHIQKYSDADMTLASSLVSLFARTAPSFELIQKQLVHVIPMMAIPNKALQTAVMEILIGMARRGEAERNSLAKLSALEWVSAGLRSEPDEIVFGACQFFAVYLSSIHAGVFTSAAALSKTSSSERVVHSGITFASITDAMASKMFTYTFVEMFALLNSNRSRRVVALASLCISCFAELGLGASTLLAAHSTSRFFKSEESYPYVRALLGVFQNDGNPSLSKTESEDFLKTTKLDSACLVARAIGLFAHHDRRVAFVVVSLSRDVLKTESLSATLRRLLVRTTRADLVMVVEAIGRLCRTHTEFRDECLKAGFLAEMLQTLKQSRTKGKDQMDEPITVHPEALIAQFSRKGTFWEEWEDEEMEKLLRTDQENDNSDDESDEEEAEMNKAMLNMTIRQATLSHIPSLSRLPANSHVQSVSRLGLNQTTTTLEDTSNKPIPASKWIERCVVEAIDALLSPGNVGEFIKRNRNSTQTVVECLEGKYSWIVEMMEKETLTQNQEAYRSLLVHLYTLTLHVPLPLVCIKSSTSASPNHSTVFLADNNRSIFSELRLLQPLQTSTAPSDDLLSVLVSCCYRLLPLSSEHYNTLQSLPSYWTSLGPNPPPEVRVQATAHIVSLFDRDMCLYELYETLLQQDLSSTLLALAAAEVPNIVTICSNLFTSPYISQHLRCALAKMMELLTRTSERHRTAIAEVAMTQIALICDYEQTLQPATPHHNALHPPMMDNSPIAAEMYRTIHSDDNLPRASRLDELRSKLDRSAARGAKSSLGNINQMILVLNKAFHPLKAMTAYTIDSSSRLVLLCNLIANNLSAGKGDYVRTECSYGEIAFHSLSDRQALVIKVEAGLGFIKSIKAAKKNDQFRSSLALIGLHTMKNLTWRGFSYNQARQHGLIPILVSLINIPFGSLLPNCSPDSSQPSFSYSAEKCWLAASILTALCRVNLENTLDVVNSPSFFTSALSILAIPAVPFSSSTEFCCPPPALRAMLLLCIYTVCTIYPPSITAMLKAVPSALLIISSCLFNQHQHETSLSMLPPSHVLRSVPFTSTSLSTVERTGKGGRNAQVQEMISPLARLLAVRLVSLIYLVTSTTTINPPASLPSSLIGSSHLSFFSLPRTILQAEVCCSMHPSSLIDSEHIKLLEESCRTLILLASTHLSSPLSSTKPTTFPISSYSWPVAPPNTGNWVSEPQLAALLNSAPNPPAIIPQNSISQIPPFIPQCEYPQSYTAQFSPQQRKKFGSYKEYDEWLSRRIANYRLFLNALDKWLVRARLLKQSGNFDVLAWNVLHRLSFDATSCEAARVLVDIAHVTTGHTEGANDSKSRDGIELICNILSTAGAPLEVLLMASELVVQLTEGKGEAPFHQVTWMDQTFNSRSALIRKKVEVYGMIKITNLLTSPISELRLNATRILLALPATSLARAIVETPKISANLASLATADCSLIANNAFNLIAATALCNSALQTIFSDLGIIEKASELLQPLGDPFSARATPDVERSLRMILPAASLCIGNLVDGSCVTARRFVENGGVGLFVRLIGDAELFDAPTLFCVLGVLCVTAEALTDGMTDLASEEEDTRVLKDVLLHIVMTVEAAQTSEGAGKMNEEHSAILSQSSLFNRLTAQFERDMLPGPGDAEWPNPNTTIHHPSFHSTIVAVCGDGQDEKKDESGRVWIGNCWEEERGAVLPSCNDDDGNEVKRRGGWLPLVPRRAAKSSAYPVAAALLDVVAILLSQLAAAAQFTSPKHAHTDSVFPPSQPVLNENMPRIRVISFEDPFK</sequence>
<evidence type="ECO:0000313" key="3">
    <source>
        <dbReference type="Proteomes" id="UP001281761"/>
    </source>
</evidence>